<feature type="active site" evidence="8">
    <location>
        <position position="242"/>
    </location>
</feature>
<evidence type="ECO:0000256" key="3">
    <source>
        <dbReference type="ARBA" id="ARBA00022512"/>
    </source>
</evidence>
<evidence type="ECO:0000313" key="11">
    <source>
        <dbReference type="EMBL" id="OAY59273.1"/>
    </source>
</evidence>
<keyword evidence="6 9" id="KW-0326">Glycosidase</keyword>
<comment type="subcellular location">
    <subcellularLocation>
        <location evidence="1">Secreted</location>
        <location evidence="1">Cell wall</location>
    </subcellularLocation>
</comment>
<keyword evidence="5 9" id="KW-0378">Hydrolase</keyword>
<keyword evidence="4" id="KW-0964">Secreted</keyword>
<evidence type="ECO:0000256" key="10">
    <source>
        <dbReference type="SAM" id="SignalP"/>
    </source>
</evidence>
<dbReference type="EMBL" id="CM004387">
    <property type="protein sequence ID" value="OAY59273.1"/>
    <property type="molecule type" value="Genomic_DNA"/>
</dbReference>
<evidence type="ECO:0000256" key="7">
    <source>
        <dbReference type="ARBA" id="ARBA00023316"/>
    </source>
</evidence>
<keyword evidence="10" id="KW-0732">Signal</keyword>
<dbReference type="InterPro" id="IPR011050">
    <property type="entry name" value="Pectin_lyase_fold/virulence"/>
</dbReference>
<evidence type="ECO:0000313" key="12">
    <source>
        <dbReference type="Proteomes" id="UP000091857"/>
    </source>
</evidence>
<dbReference type="Pfam" id="PF00295">
    <property type="entry name" value="Glyco_hydro_28"/>
    <property type="match status" value="1"/>
</dbReference>
<evidence type="ECO:0000256" key="5">
    <source>
        <dbReference type="ARBA" id="ARBA00022801"/>
    </source>
</evidence>
<feature type="chain" id="PRO_5012226204" description="Endo-polygalacturonase" evidence="10">
    <location>
        <begin position="22"/>
        <end position="384"/>
    </location>
</feature>
<dbReference type="SMART" id="SM00710">
    <property type="entry name" value="PbH1"/>
    <property type="match status" value="4"/>
</dbReference>
<dbReference type="OMA" id="SHINCPG"/>
<keyword evidence="3" id="KW-0134">Cell wall</keyword>
<evidence type="ECO:0000256" key="2">
    <source>
        <dbReference type="ARBA" id="ARBA00008834"/>
    </source>
</evidence>
<organism evidence="11 12">
    <name type="scientific">Manihot esculenta</name>
    <name type="common">Cassava</name>
    <name type="synonym">Jatropha manihot</name>
    <dbReference type="NCBI Taxonomy" id="3983"/>
    <lineage>
        <taxon>Eukaryota</taxon>
        <taxon>Viridiplantae</taxon>
        <taxon>Streptophyta</taxon>
        <taxon>Embryophyta</taxon>
        <taxon>Tracheophyta</taxon>
        <taxon>Spermatophyta</taxon>
        <taxon>Magnoliopsida</taxon>
        <taxon>eudicotyledons</taxon>
        <taxon>Gunneridae</taxon>
        <taxon>Pentapetalae</taxon>
        <taxon>rosids</taxon>
        <taxon>fabids</taxon>
        <taxon>Malpighiales</taxon>
        <taxon>Euphorbiaceae</taxon>
        <taxon>Crotonoideae</taxon>
        <taxon>Manihoteae</taxon>
        <taxon>Manihot</taxon>
    </lineage>
</organism>
<comment type="similarity">
    <text evidence="2 9">Belongs to the glycosyl hydrolase 28 family.</text>
</comment>
<dbReference type="OrthoDB" id="820142at2759"/>
<evidence type="ECO:0008006" key="13">
    <source>
        <dbReference type="Google" id="ProtNLM"/>
    </source>
</evidence>
<keyword evidence="7" id="KW-0961">Cell wall biogenesis/degradation</keyword>
<dbReference type="Gramene" id="Manes.01G019400.1.v8.1">
    <property type="protein sequence ID" value="Manes.01G019400.1.v8.1.CDS"/>
    <property type="gene ID" value="Manes.01G019400.v8.1"/>
</dbReference>
<evidence type="ECO:0000256" key="1">
    <source>
        <dbReference type="ARBA" id="ARBA00004191"/>
    </source>
</evidence>
<proteinExistence type="inferred from homology"/>
<evidence type="ECO:0000256" key="8">
    <source>
        <dbReference type="PROSITE-ProRule" id="PRU10052"/>
    </source>
</evidence>
<dbReference type="GO" id="GO:0004650">
    <property type="term" value="F:polygalacturonase activity"/>
    <property type="evidence" value="ECO:0007669"/>
    <property type="project" value="InterPro"/>
</dbReference>
<evidence type="ECO:0000256" key="6">
    <source>
        <dbReference type="ARBA" id="ARBA00023295"/>
    </source>
</evidence>
<dbReference type="Gene3D" id="2.160.20.10">
    <property type="entry name" value="Single-stranded right-handed beta-helix, Pectin lyase-like"/>
    <property type="match status" value="1"/>
</dbReference>
<dbReference type="STRING" id="3983.A0A2C9WH10"/>
<dbReference type="PANTHER" id="PTHR31375">
    <property type="match status" value="1"/>
</dbReference>
<dbReference type="GO" id="GO:0005975">
    <property type="term" value="P:carbohydrate metabolic process"/>
    <property type="evidence" value="ECO:0007669"/>
    <property type="project" value="InterPro"/>
</dbReference>
<feature type="signal peptide" evidence="10">
    <location>
        <begin position="1"/>
        <end position="21"/>
    </location>
</feature>
<evidence type="ECO:0000256" key="4">
    <source>
        <dbReference type="ARBA" id="ARBA00022525"/>
    </source>
</evidence>
<dbReference type="AlphaFoldDB" id="A0A2C9WH10"/>
<dbReference type="InterPro" id="IPR006626">
    <property type="entry name" value="PbH1"/>
</dbReference>
<dbReference type="GO" id="GO:0071555">
    <property type="term" value="P:cell wall organization"/>
    <property type="evidence" value="ECO:0007669"/>
    <property type="project" value="UniProtKB-KW"/>
</dbReference>
<dbReference type="InterPro" id="IPR000743">
    <property type="entry name" value="Glyco_hydro_28"/>
</dbReference>
<comment type="caution">
    <text evidence="11">The sequence shown here is derived from an EMBL/GenBank/DDBJ whole genome shotgun (WGS) entry which is preliminary data.</text>
</comment>
<dbReference type="FunFam" id="2.160.20.10:FF:000016">
    <property type="entry name" value="Polygalacturonase 7"/>
    <property type="match status" value="1"/>
</dbReference>
<gene>
    <name evidence="11" type="ORF">MANES_01G019400v8</name>
</gene>
<protein>
    <recommendedName>
        <fullName evidence="13">Endo-polygalacturonase</fullName>
    </recommendedName>
</protein>
<accession>A0A2C9WH10</accession>
<dbReference type="Proteomes" id="UP000091857">
    <property type="component" value="Chromosome 1"/>
</dbReference>
<keyword evidence="12" id="KW-1185">Reference proteome</keyword>
<name>A0A2C9WH10_MANES</name>
<sequence>MAHAANPSFHVLLLFISLASSLSMGAVQYNVRSYGAKPDGKTDSTKAFLAAWTQACASTKSATIYVPKGRFLLSRVAFQGPCKNNATFLRIDGSLVAPSDYRVIGSSQNWIIFEHVNGVKVSGGVIDGRGTGLWSCKNSGKTCPDGATSLEFTNSNNIVISRLTSLNSQKFHIVINECQNVKVQGMKIIASGESPNTDGIHVQASTGVTILNSKIGTGDDCVSIGPGTTNMGIQNVACGPGHGISIGSLGKDVQENGVQNVTVTGATFTGTENGVRIKTWGRPSNGFARNIVFQHLVMNNVQNPMVIDQNYCPSHSDCPGQVSGVKISDVSYLDIHGSSASEIAVKFDCSKKYPCSGIKLLGINLTYKNQPVQASCNNTNGACL</sequence>
<evidence type="ECO:0000256" key="9">
    <source>
        <dbReference type="RuleBase" id="RU361169"/>
    </source>
</evidence>
<dbReference type="SUPFAM" id="SSF51126">
    <property type="entry name" value="Pectin lyase-like"/>
    <property type="match status" value="1"/>
</dbReference>
<dbReference type="InterPro" id="IPR012334">
    <property type="entry name" value="Pectin_lyas_fold"/>
</dbReference>
<dbReference type="PROSITE" id="PS00502">
    <property type="entry name" value="POLYGALACTURONASE"/>
    <property type="match status" value="1"/>
</dbReference>
<reference evidence="12" key="1">
    <citation type="journal article" date="2016" name="Nat. Biotechnol.">
        <title>Sequencing wild and cultivated cassava and related species reveals extensive interspecific hybridization and genetic diversity.</title>
        <authorList>
            <person name="Bredeson J.V."/>
            <person name="Lyons J.B."/>
            <person name="Prochnik S.E."/>
            <person name="Wu G.A."/>
            <person name="Ha C.M."/>
            <person name="Edsinger-Gonzales E."/>
            <person name="Grimwood J."/>
            <person name="Schmutz J."/>
            <person name="Rabbi I.Y."/>
            <person name="Egesi C."/>
            <person name="Nauluvula P."/>
            <person name="Lebot V."/>
            <person name="Ndunguru J."/>
            <person name="Mkamilo G."/>
            <person name="Bart R.S."/>
            <person name="Setter T.L."/>
            <person name="Gleadow R.M."/>
            <person name="Kulakow P."/>
            <person name="Ferguson M.E."/>
            <person name="Rounsley S."/>
            <person name="Rokhsar D.S."/>
        </authorList>
    </citation>
    <scope>NUCLEOTIDE SEQUENCE [LARGE SCALE GENOMIC DNA]</scope>
    <source>
        <strain evidence="12">cv. AM560-2</strain>
    </source>
</reference>